<evidence type="ECO:0000259" key="2">
    <source>
        <dbReference type="Pfam" id="PF13439"/>
    </source>
</evidence>
<organism evidence="3 4">
    <name type="scientific">Winogradskyella pelagia</name>
    <dbReference type="NCBI Taxonomy" id="2819984"/>
    <lineage>
        <taxon>Bacteria</taxon>
        <taxon>Pseudomonadati</taxon>
        <taxon>Bacteroidota</taxon>
        <taxon>Flavobacteriia</taxon>
        <taxon>Flavobacteriales</taxon>
        <taxon>Flavobacteriaceae</taxon>
        <taxon>Winogradskyella</taxon>
    </lineage>
</organism>
<protein>
    <submittedName>
        <fullName evidence="3">Glycosyltransferase</fullName>
    </submittedName>
</protein>
<name>A0ABS3T2D5_9FLAO</name>
<dbReference type="PANTHER" id="PTHR12526">
    <property type="entry name" value="GLYCOSYLTRANSFERASE"/>
    <property type="match status" value="1"/>
</dbReference>
<keyword evidence="4" id="KW-1185">Reference proteome</keyword>
<dbReference type="Pfam" id="PF00534">
    <property type="entry name" value="Glycos_transf_1"/>
    <property type="match status" value="1"/>
</dbReference>
<feature type="domain" description="Glycosyltransferase subfamily 4-like N-terminal" evidence="2">
    <location>
        <begin position="20"/>
        <end position="178"/>
    </location>
</feature>
<comment type="caution">
    <text evidence="3">The sequence shown here is derived from an EMBL/GenBank/DDBJ whole genome shotgun (WGS) entry which is preliminary data.</text>
</comment>
<dbReference type="RefSeq" id="WP_208154266.1">
    <property type="nucleotide sequence ID" value="NZ_JAGEVF010000006.1"/>
</dbReference>
<dbReference type="InterPro" id="IPR001296">
    <property type="entry name" value="Glyco_trans_1"/>
</dbReference>
<dbReference type="CDD" id="cd03811">
    <property type="entry name" value="GT4_GT28_WabH-like"/>
    <property type="match status" value="1"/>
</dbReference>
<sequence>MTKSNKKIKISIVLANLEAGGAERVLSYVAQELDSNRFEATLVIIGHEKDAAYDIKGIDVVFFNKSRVQAGVMDLFQYIRKNKPNVVVSAVGHLNTVTAYMSWFFPRIKFVGREVNVLSVLAKYASGKTGGKLYGFFARHRFNRFDKIICQSQDMLNDLNNSYNIKQDKLVVINNPVTSDFELKSRTEVSQPIRFITVARLVKQKGHARLIEVLGKVNFPFHYTIIGDGIEKDTIFKRIEELGFMTSVTNIPFTKEVAKYLKESDLYLQGSFVEGFPNAIIESCMVGTPVLAFDAPGGINEIIYDGVNGHVVPDEATYIQQLKNINKSYSFVPEKVSETISSRYSKEIIIEKYEQLFESLVH</sequence>
<dbReference type="InterPro" id="IPR028098">
    <property type="entry name" value="Glyco_trans_4-like_N"/>
</dbReference>
<dbReference type="PANTHER" id="PTHR12526:SF630">
    <property type="entry name" value="GLYCOSYLTRANSFERASE"/>
    <property type="match status" value="1"/>
</dbReference>
<dbReference type="EMBL" id="JAGEVF010000006">
    <property type="protein sequence ID" value="MBO3116903.1"/>
    <property type="molecule type" value="Genomic_DNA"/>
</dbReference>
<evidence type="ECO:0000313" key="3">
    <source>
        <dbReference type="EMBL" id="MBO3116903.1"/>
    </source>
</evidence>
<evidence type="ECO:0000313" key="4">
    <source>
        <dbReference type="Proteomes" id="UP000676776"/>
    </source>
</evidence>
<dbReference type="Proteomes" id="UP000676776">
    <property type="component" value="Unassembled WGS sequence"/>
</dbReference>
<evidence type="ECO:0000259" key="1">
    <source>
        <dbReference type="Pfam" id="PF00534"/>
    </source>
</evidence>
<dbReference type="Pfam" id="PF13439">
    <property type="entry name" value="Glyco_transf_4"/>
    <property type="match status" value="1"/>
</dbReference>
<proteinExistence type="predicted"/>
<feature type="domain" description="Glycosyl transferase family 1" evidence="1">
    <location>
        <begin position="186"/>
        <end position="317"/>
    </location>
</feature>
<accession>A0ABS3T2D5</accession>
<gene>
    <name evidence="3" type="ORF">J4050_09100</name>
</gene>
<dbReference type="Gene3D" id="3.40.50.2000">
    <property type="entry name" value="Glycogen Phosphorylase B"/>
    <property type="match status" value="2"/>
</dbReference>
<reference evidence="3 4" key="1">
    <citation type="submission" date="2021-03" db="EMBL/GenBank/DDBJ databases">
        <title>Winogradskyella sp. nov., isolated from costal sediment.</title>
        <authorList>
            <person name="Gao C."/>
        </authorList>
    </citation>
    <scope>NUCLEOTIDE SEQUENCE [LARGE SCALE GENOMIC DNA]</scope>
    <source>
        <strain evidence="3 4">DF17</strain>
    </source>
</reference>
<dbReference type="SUPFAM" id="SSF53756">
    <property type="entry name" value="UDP-Glycosyltransferase/glycogen phosphorylase"/>
    <property type="match status" value="1"/>
</dbReference>